<organism evidence="1 2">
    <name type="scientific">Aaosphaeria arxii CBS 175.79</name>
    <dbReference type="NCBI Taxonomy" id="1450172"/>
    <lineage>
        <taxon>Eukaryota</taxon>
        <taxon>Fungi</taxon>
        <taxon>Dikarya</taxon>
        <taxon>Ascomycota</taxon>
        <taxon>Pezizomycotina</taxon>
        <taxon>Dothideomycetes</taxon>
        <taxon>Pleosporomycetidae</taxon>
        <taxon>Pleosporales</taxon>
        <taxon>Pleosporales incertae sedis</taxon>
        <taxon>Aaosphaeria</taxon>
    </lineage>
</organism>
<evidence type="ECO:0000313" key="1">
    <source>
        <dbReference type="EMBL" id="KAF2020099.1"/>
    </source>
</evidence>
<dbReference type="EMBL" id="ML978067">
    <property type="protein sequence ID" value="KAF2020099.1"/>
    <property type="molecule type" value="Genomic_DNA"/>
</dbReference>
<dbReference type="GeneID" id="54278437"/>
<dbReference type="Proteomes" id="UP000799778">
    <property type="component" value="Unassembled WGS sequence"/>
</dbReference>
<proteinExistence type="predicted"/>
<gene>
    <name evidence="1" type="ORF">BU24DRAFT_133447</name>
</gene>
<dbReference type="RefSeq" id="XP_033388438.1">
    <property type="nucleotide sequence ID" value="XM_033521040.1"/>
</dbReference>
<dbReference type="AlphaFoldDB" id="A0A6A5Y495"/>
<accession>A0A6A5Y495</accession>
<name>A0A6A5Y495_9PLEO</name>
<keyword evidence="2" id="KW-1185">Reference proteome</keyword>
<evidence type="ECO:0000313" key="2">
    <source>
        <dbReference type="Proteomes" id="UP000799778"/>
    </source>
</evidence>
<sequence length="199" mass="22472">MRPRTTIELENPIVIIPPQARNHPHPTAGKMFETKAGYLHAADNKKAVVQGVQLLVNLEFVGRVSWIRRHQSETGLFGTGAVPIWYWFTRKYGLLTTWGLRAVENQVMLAPCNPRSMIPPFIRGFNGYVNLIQRYYLQRLQEQYLGFCIYSSAIQRINCTPASTFATIGDIPPPGCNVTGIRSIQIAQVVGLRYCVRVP</sequence>
<reference evidence="1" key="1">
    <citation type="journal article" date="2020" name="Stud. Mycol.">
        <title>101 Dothideomycetes genomes: a test case for predicting lifestyles and emergence of pathogens.</title>
        <authorList>
            <person name="Haridas S."/>
            <person name="Albert R."/>
            <person name="Binder M."/>
            <person name="Bloem J."/>
            <person name="Labutti K."/>
            <person name="Salamov A."/>
            <person name="Andreopoulos B."/>
            <person name="Baker S."/>
            <person name="Barry K."/>
            <person name="Bills G."/>
            <person name="Bluhm B."/>
            <person name="Cannon C."/>
            <person name="Castanera R."/>
            <person name="Culley D."/>
            <person name="Daum C."/>
            <person name="Ezra D."/>
            <person name="Gonzalez J."/>
            <person name="Henrissat B."/>
            <person name="Kuo A."/>
            <person name="Liang C."/>
            <person name="Lipzen A."/>
            <person name="Lutzoni F."/>
            <person name="Magnuson J."/>
            <person name="Mondo S."/>
            <person name="Nolan M."/>
            <person name="Ohm R."/>
            <person name="Pangilinan J."/>
            <person name="Park H.-J."/>
            <person name="Ramirez L."/>
            <person name="Alfaro M."/>
            <person name="Sun H."/>
            <person name="Tritt A."/>
            <person name="Yoshinaga Y."/>
            <person name="Zwiers L.-H."/>
            <person name="Turgeon B."/>
            <person name="Goodwin S."/>
            <person name="Spatafora J."/>
            <person name="Crous P."/>
            <person name="Grigoriev I."/>
        </authorList>
    </citation>
    <scope>NUCLEOTIDE SEQUENCE</scope>
    <source>
        <strain evidence="1">CBS 175.79</strain>
    </source>
</reference>
<protein>
    <submittedName>
        <fullName evidence="1">Uncharacterized protein</fullName>
    </submittedName>
</protein>